<accession>A0A834E0X2</accession>
<organism evidence="1 2">
    <name type="scientific">Phyllostomus discolor</name>
    <name type="common">pale spear-nosed bat</name>
    <dbReference type="NCBI Taxonomy" id="89673"/>
    <lineage>
        <taxon>Eukaryota</taxon>
        <taxon>Metazoa</taxon>
        <taxon>Chordata</taxon>
        <taxon>Craniata</taxon>
        <taxon>Vertebrata</taxon>
        <taxon>Euteleostomi</taxon>
        <taxon>Mammalia</taxon>
        <taxon>Eutheria</taxon>
        <taxon>Laurasiatheria</taxon>
        <taxon>Chiroptera</taxon>
        <taxon>Yangochiroptera</taxon>
        <taxon>Phyllostomidae</taxon>
        <taxon>Phyllostominae</taxon>
        <taxon>Phyllostomus</taxon>
    </lineage>
</organism>
<gene>
    <name evidence="1" type="ORF">HJG60_011593</name>
</gene>
<name>A0A834E0X2_9CHIR</name>
<evidence type="ECO:0000313" key="1">
    <source>
        <dbReference type="EMBL" id="KAF6099866.1"/>
    </source>
</evidence>
<dbReference type="AlphaFoldDB" id="A0A834E0X2"/>
<dbReference type="EMBL" id="JABVXQ010000007">
    <property type="protein sequence ID" value="KAF6099866.1"/>
    <property type="molecule type" value="Genomic_DNA"/>
</dbReference>
<evidence type="ECO:0000313" key="2">
    <source>
        <dbReference type="Proteomes" id="UP000664940"/>
    </source>
</evidence>
<comment type="caution">
    <text evidence="1">The sequence shown here is derived from an EMBL/GenBank/DDBJ whole genome shotgun (WGS) entry which is preliminary data.</text>
</comment>
<reference evidence="1 2" key="1">
    <citation type="journal article" date="2020" name="Nature">
        <title>Six reference-quality genomes reveal evolution of bat adaptations.</title>
        <authorList>
            <person name="Jebb D."/>
            <person name="Huang Z."/>
            <person name="Pippel M."/>
            <person name="Hughes G.M."/>
            <person name="Lavrichenko K."/>
            <person name="Devanna P."/>
            <person name="Winkler S."/>
            <person name="Jermiin L.S."/>
            <person name="Skirmuntt E.C."/>
            <person name="Katzourakis A."/>
            <person name="Burkitt-Gray L."/>
            <person name="Ray D.A."/>
            <person name="Sullivan K.A.M."/>
            <person name="Roscito J.G."/>
            <person name="Kirilenko B.M."/>
            <person name="Davalos L.M."/>
            <person name="Corthals A.P."/>
            <person name="Power M.L."/>
            <person name="Jones G."/>
            <person name="Ransome R.D."/>
            <person name="Dechmann D.K.N."/>
            <person name="Locatelli A.G."/>
            <person name="Puechmaille S.J."/>
            <person name="Fedrigo O."/>
            <person name="Jarvis E.D."/>
            <person name="Hiller M."/>
            <person name="Vernes S.C."/>
            <person name="Myers E.W."/>
            <person name="Teeling E.C."/>
        </authorList>
    </citation>
    <scope>NUCLEOTIDE SEQUENCE [LARGE SCALE GENOMIC DNA]</scope>
    <source>
        <strain evidence="1">Bat1K_MPI-CBG_1</strain>
    </source>
</reference>
<proteinExistence type="predicted"/>
<dbReference type="Proteomes" id="UP000664940">
    <property type="component" value="Unassembled WGS sequence"/>
</dbReference>
<protein>
    <submittedName>
        <fullName evidence="1">Uncharacterized protein</fullName>
    </submittedName>
</protein>
<sequence>MAKPIWLFHSLTHNGAAKVAQMIHKWRCENSEKLCKPIATFHGHHPRKTIFVPRGLHPSPGGPFEHLQPVFIHLPPSVAHRYVLVVVRFLGLVKPSLAARPTPSQWQRHCWKMCCPRGVHSPKYLVTKALTSLGKSYEL</sequence>